<keyword evidence="4" id="KW-1185">Reference proteome</keyword>
<reference evidence="3 4" key="1">
    <citation type="submission" date="2023-07" db="EMBL/GenBank/DDBJ databases">
        <authorList>
            <person name="Lian W.-H."/>
        </authorList>
    </citation>
    <scope>NUCLEOTIDE SEQUENCE [LARGE SCALE GENOMIC DNA]</scope>
    <source>
        <strain evidence="3 4">SYSU DXS3180</strain>
    </source>
</reference>
<dbReference type="EMBL" id="JAULBC010000001">
    <property type="protein sequence ID" value="MEX6686065.1"/>
    <property type="molecule type" value="Genomic_DNA"/>
</dbReference>
<feature type="domain" description="Lipocalin-like" evidence="2">
    <location>
        <begin position="40"/>
        <end position="147"/>
    </location>
</feature>
<evidence type="ECO:0000259" key="2">
    <source>
        <dbReference type="Pfam" id="PF13648"/>
    </source>
</evidence>
<feature type="chain" id="PRO_5045768428" evidence="1">
    <location>
        <begin position="24"/>
        <end position="167"/>
    </location>
</feature>
<evidence type="ECO:0000313" key="4">
    <source>
        <dbReference type="Proteomes" id="UP001560573"/>
    </source>
</evidence>
<proteinExistence type="predicted"/>
<name>A0ABV3Z961_9BACT</name>
<dbReference type="PROSITE" id="PS51257">
    <property type="entry name" value="PROKAR_LIPOPROTEIN"/>
    <property type="match status" value="1"/>
</dbReference>
<comment type="caution">
    <text evidence="3">The sequence shown here is derived from an EMBL/GenBank/DDBJ whole genome shotgun (WGS) entry which is preliminary data.</text>
</comment>
<dbReference type="Pfam" id="PF13648">
    <property type="entry name" value="Lipocalin_4"/>
    <property type="match status" value="1"/>
</dbReference>
<evidence type="ECO:0000256" key="1">
    <source>
        <dbReference type="SAM" id="SignalP"/>
    </source>
</evidence>
<dbReference type="Proteomes" id="UP001560573">
    <property type="component" value="Unassembled WGS sequence"/>
</dbReference>
<keyword evidence="1" id="KW-0732">Signal</keyword>
<sequence>MRKMISKRTVALCLLLVFITLGACTSPSKVTGPEGNAVDLKGNWVVNDINIEGASKGSLKVSVFDEALYSCFIGSQWTLVQNGNGSYTIAANDNCSGAQRKIFWSVQTANGVQYFQFKKLNEGDKAKQVTEGYRLQIKSLQGSTMVLQSAVPFEGKTVYINYNFSKN</sequence>
<accession>A0ABV3Z961</accession>
<gene>
    <name evidence="3" type="ORF">QTN47_01085</name>
</gene>
<feature type="signal peptide" evidence="1">
    <location>
        <begin position="1"/>
        <end position="23"/>
    </location>
</feature>
<organism evidence="3 4">
    <name type="scientific">Danxiaibacter flavus</name>
    <dbReference type="NCBI Taxonomy" id="3049108"/>
    <lineage>
        <taxon>Bacteria</taxon>
        <taxon>Pseudomonadati</taxon>
        <taxon>Bacteroidota</taxon>
        <taxon>Chitinophagia</taxon>
        <taxon>Chitinophagales</taxon>
        <taxon>Chitinophagaceae</taxon>
        <taxon>Danxiaibacter</taxon>
    </lineage>
</organism>
<protein>
    <submittedName>
        <fullName evidence="3">Lipocalin family protein</fullName>
    </submittedName>
</protein>
<dbReference type="InterPro" id="IPR024311">
    <property type="entry name" value="Lipocalin-like"/>
</dbReference>
<evidence type="ECO:0000313" key="3">
    <source>
        <dbReference type="EMBL" id="MEX6686065.1"/>
    </source>
</evidence>